<dbReference type="InterPro" id="IPR003709">
    <property type="entry name" value="VanY-like_core_dom"/>
</dbReference>
<dbReference type="RefSeq" id="WP_317981325.1">
    <property type="nucleotide sequence ID" value="NZ_BTCL01000019.1"/>
</dbReference>
<keyword evidence="2" id="KW-0121">Carboxypeptidase</keyword>
<dbReference type="InterPro" id="IPR009045">
    <property type="entry name" value="Zn_M74/Hedgehog-like"/>
</dbReference>
<comment type="caution">
    <text evidence="2">The sequence shown here is derived from an EMBL/GenBank/DDBJ whole genome shotgun (WGS) entry which is preliminary data.</text>
</comment>
<dbReference type="InterPro" id="IPR052179">
    <property type="entry name" value="DD-CPase-like"/>
</dbReference>
<evidence type="ECO:0000259" key="1">
    <source>
        <dbReference type="Pfam" id="PF02557"/>
    </source>
</evidence>
<dbReference type="GO" id="GO:0004180">
    <property type="term" value="F:carboxypeptidase activity"/>
    <property type="evidence" value="ECO:0007669"/>
    <property type="project" value="UniProtKB-KW"/>
</dbReference>
<gene>
    <name evidence="2" type="primary">vanY_2</name>
    <name evidence="2" type="ORF">PghCCS26_44730</name>
</gene>
<dbReference type="SUPFAM" id="SSF55166">
    <property type="entry name" value="Hedgehog/DD-peptidase"/>
    <property type="match status" value="1"/>
</dbReference>
<keyword evidence="3" id="KW-1185">Reference proteome</keyword>
<reference evidence="2 3" key="1">
    <citation type="submission" date="2023-05" db="EMBL/GenBank/DDBJ databases">
        <title>Draft genome of Paenibacillus sp. CCS26.</title>
        <authorList>
            <person name="Akita H."/>
            <person name="Shinto Y."/>
            <person name="Kimura Z."/>
        </authorList>
    </citation>
    <scope>NUCLEOTIDE SEQUENCE [LARGE SCALE GENOMIC DNA]</scope>
    <source>
        <strain evidence="2 3">CCS26</strain>
    </source>
</reference>
<accession>A0ABQ6NRA7</accession>
<protein>
    <submittedName>
        <fullName evidence="2">D-alanyl-D-alanine carboxypeptidase</fullName>
    </submittedName>
</protein>
<keyword evidence="2" id="KW-0378">Hydrolase</keyword>
<evidence type="ECO:0000313" key="3">
    <source>
        <dbReference type="Proteomes" id="UP001285921"/>
    </source>
</evidence>
<keyword evidence="2" id="KW-0645">Protease</keyword>
<sequence length="283" mass="32012">MGQNNLAGRHQSGRHITFHTSIQTANSGVHKGHLVLINRENPIRQIPSSDRLAPIRSFPAIHTLKDGMRLERTCLRQLAELLHASEGIDDIIAVSGYRTKHDQEQIYSSSLADNGADYTARYVALPDRSEHQTGLAIDVGRLSKEIDFIAPAFPDTDVYKTFKQLAARFGFIQRYKEGKEALTQISCEPWHFRYIGYPHADIMERNDWCLEEYIDVLRSYVYGSEHLLFEDDHSLAEIYFVAADTGASTSIPLIPCDRFSLSGNNVDGFIVTAFKDKSRRSHV</sequence>
<evidence type="ECO:0000313" key="2">
    <source>
        <dbReference type="EMBL" id="GMK47343.1"/>
    </source>
</evidence>
<name>A0ABQ6NRA7_9BACL</name>
<dbReference type="PANTHER" id="PTHR34385">
    <property type="entry name" value="D-ALANYL-D-ALANINE CARBOXYPEPTIDASE"/>
    <property type="match status" value="1"/>
</dbReference>
<dbReference type="PANTHER" id="PTHR34385:SF1">
    <property type="entry name" value="PEPTIDOGLYCAN L-ALANYL-D-GLUTAMATE ENDOPEPTIDASE CWLK"/>
    <property type="match status" value="1"/>
</dbReference>
<feature type="domain" description="D-alanyl-D-alanine carboxypeptidase-like core" evidence="1">
    <location>
        <begin position="69"/>
        <end position="196"/>
    </location>
</feature>
<dbReference type="Pfam" id="PF02557">
    <property type="entry name" value="VanY"/>
    <property type="match status" value="1"/>
</dbReference>
<proteinExistence type="predicted"/>
<dbReference type="EMBL" id="BTCL01000019">
    <property type="protein sequence ID" value="GMK47343.1"/>
    <property type="molecule type" value="Genomic_DNA"/>
</dbReference>
<dbReference type="Gene3D" id="3.30.200.180">
    <property type="match status" value="1"/>
</dbReference>
<organism evidence="2 3">
    <name type="scientific">Paenibacillus glycanilyticus</name>
    <dbReference type="NCBI Taxonomy" id="126569"/>
    <lineage>
        <taxon>Bacteria</taxon>
        <taxon>Bacillati</taxon>
        <taxon>Bacillota</taxon>
        <taxon>Bacilli</taxon>
        <taxon>Bacillales</taxon>
        <taxon>Paenibacillaceae</taxon>
        <taxon>Paenibacillus</taxon>
    </lineage>
</organism>
<dbReference type="Gene3D" id="3.30.1380.10">
    <property type="match status" value="1"/>
</dbReference>
<dbReference type="Proteomes" id="UP001285921">
    <property type="component" value="Unassembled WGS sequence"/>
</dbReference>